<keyword evidence="2" id="KW-0812">Transmembrane</keyword>
<evidence type="ECO:0000313" key="4">
    <source>
        <dbReference type="Proteomes" id="UP000662747"/>
    </source>
</evidence>
<keyword evidence="4" id="KW-1185">Reference proteome</keyword>
<proteinExistence type="predicted"/>
<reference evidence="3 4" key="1">
    <citation type="submission" date="2021-02" db="EMBL/GenBank/DDBJ databases">
        <title>De Novo genome assembly of isolated myxobacteria.</title>
        <authorList>
            <person name="Stevens D.C."/>
        </authorList>
    </citation>
    <scope>NUCLEOTIDE SEQUENCE [LARGE SCALE GENOMIC DNA]</scope>
    <source>
        <strain evidence="4">SCPEA02</strain>
    </source>
</reference>
<organism evidence="3 4">
    <name type="scientific">Pyxidicoccus parkwayensis</name>
    <dbReference type="NCBI Taxonomy" id="2813578"/>
    <lineage>
        <taxon>Bacteria</taxon>
        <taxon>Pseudomonadati</taxon>
        <taxon>Myxococcota</taxon>
        <taxon>Myxococcia</taxon>
        <taxon>Myxococcales</taxon>
        <taxon>Cystobacterineae</taxon>
        <taxon>Myxococcaceae</taxon>
        <taxon>Pyxidicoccus</taxon>
    </lineage>
</organism>
<keyword evidence="2" id="KW-0472">Membrane</keyword>
<dbReference type="Proteomes" id="UP000662747">
    <property type="component" value="Chromosome"/>
</dbReference>
<feature type="transmembrane region" description="Helical" evidence="2">
    <location>
        <begin position="16"/>
        <end position="37"/>
    </location>
</feature>
<protein>
    <submittedName>
        <fullName evidence="3">Uncharacterized protein</fullName>
    </submittedName>
</protein>
<evidence type="ECO:0000256" key="2">
    <source>
        <dbReference type="SAM" id="Phobius"/>
    </source>
</evidence>
<sequence>MGTEQESTLHGRWSGLLLSGAAAGLGAPLMLSGLRRLLQVKPERSRARVGLRVGALAALVAGGLARRWRHAHAAHGTHPADGGPLGLEQDGGAAHWTEHAADGTPLGMKPGVDGGATRCLEHARDGTALWRRHVAHGTASTPEPDLSQEALEEAELTADRRREARRRRLAALGQHAAAHVEAPSPDAALRALERRHRRGPSGREQPWHEASLTPG</sequence>
<evidence type="ECO:0000313" key="3">
    <source>
        <dbReference type="EMBL" id="QSQ22588.1"/>
    </source>
</evidence>
<gene>
    <name evidence="3" type="ORF">JY651_47050</name>
</gene>
<keyword evidence="2" id="KW-1133">Transmembrane helix</keyword>
<evidence type="ECO:0000256" key="1">
    <source>
        <dbReference type="SAM" id="MobiDB-lite"/>
    </source>
</evidence>
<name>A0ABX7NVU4_9BACT</name>
<dbReference type="EMBL" id="CP071090">
    <property type="protein sequence ID" value="QSQ22588.1"/>
    <property type="molecule type" value="Genomic_DNA"/>
</dbReference>
<accession>A0ABX7NVU4</accession>
<dbReference type="RefSeq" id="WP_206724163.1">
    <property type="nucleotide sequence ID" value="NZ_CP071090.1"/>
</dbReference>
<feature type="region of interest" description="Disordered" evidence="1">
    <location>
        <begin position="171"/>
        <end position="215"/>
    </location>
</feature>
<feature type="compositionally biased region" description="Low complexity" evidence="1">
    <location>
        <begin position="171"/>
        <end position="190"/>
    </location>
</feature>